<reference evidence="5" key="1">
    <citation type="submission" date="2020-08" db="EMBL/GenBank/DDBJ databases">
        <title>Multicomponent nature underlies the extraordinary mechanical properties of spider dragline silk.</title>
        <authorList>
            <person name="Kono N."/>
            <person name="Nakamura H."/>
            <person name="Mori M."/>
            <person name="Yoshida Y."/>
            <person name="Ohtoshi R."/>
            <person name="Malay A.D."/>
            <person name="Moran D.A.P."/>
            <person name="Tomita M."/>
            <person name="Numata K."/>
            <person name="Arakawa K."/>
        </authorList>
    </citation>
    <scope>NUCLEOTIDE SEQUENCE</scope>
</reference>
<dbReference type="PROSITE" id="PS00259">
    <property type="entry name" value="GASTRIN"/>
    <property type="match status" value="1"/>
</dbReference>
<evidence type="ECO:0000313" key="6">
    <source>
        <dbReference type="Proteomes" id="UP000887013"/>
    </source>
</evidence>
<gene>
    <name evidence="5" type="primary">AVEN_195347_1</name>
    <name evidence="5" type="ORF">NPIL_445641</name>
</gene>
<protein>
    <recommendedName>
        <fullName evidence="7">Transmembrane protein</fullName>
    </recommendedName>
</protein>
<comment type="similarity">
    <text evidence="2">Belongs to the gastrin/cholecystokinin family.</text>
</comment>
<comment type="subcellular location">
    <subcellularLocation>
        <location evidence="1">Secreted</location>
    </subcellularLocation>
</comment>
<dbReference type="EMBL" id="BMAW01075380">
    <property type="protein sequence ID" value="GFT96555.1"/>
    <property type="molecule type" value="Genomic_DNA"/>
</dbReference>
<dbReference type="AlphaFoldDB" id="A0A8X6Q238"/>
<organism evidence="5 6">
    <name type="scientific">Nephila pilipes</name>
    <name type="common">Giant wood spider</name>
    <name type="synonym">Nephila maculata</name>
    <dbReference type="NCBI Taxonomy" id="299642"/>
    <lineage>
        <taxon>Eukaryota</taxon>
        <taxon>Metazoa</taxon>
        <taxon>Ecdysozoa</taxon>
        <taxon>Arthropoda</taxon>
        <taxon>Chelicerata</taxon>
        <taxon>Arachnida</taxon>
        <taxon>Araneae</taxon>
        <taxon>Araneomorphae</taxon>
        <taxon>Entelegynae</taxon>
        <taxon>Araneoidea</taxon>
        <taxon>Nephilidae</taxon>
        <taxon>Nephila</taxon>
    </lineage>
</organism>
<keyword evidence="4" id="KW-1133">Transmembrane helix</keyword>
<evidence type="ECO:0000256" key="4">
    <source>
        <dbReference type="SAM" id="Phobius"/>
    </source>
</evidence>
<feature type="transmembrane region" description="Helical" evidence="4">
    <location>
        <begin position="21"/>
        <end position="43"/>
    </location>
</feature>
<evidence type="ECO:0000313" key="5">
    <source>
        <dbReference type="EMBL" id="GFT96555.1"/>
    </source>
</evidence>
<dbReference type="OrthoDB" id="6422146at2759"/>
<proteinExistence type="inferred from homology"/>
<evidence type="ECO:0000256" key="1">
    <source>
        <dbReference type="ARBA" id="ARBA00004613"/>
    </source>
</evidence>
<dbReference type="GO" id="GO:0005576">
    <property type="term" value="C:extracellular region"/>
    <property type="evidence" value="ECO:0007669"/>
    <property type="project" value="UniProtKB-SubCell"/>
</dbReference>
<comment type="caution">
    <text evidence="5">The sequence shown here is derived from an EMBL/GenBank/DDBJ whole genome shotgun (WGS) entry which is preliminary data.</text>
</comment>
<evidence type="ECO:0000256" key="3">
    <source>
        <dbReference type="ARBA" id="ARBA00022525"/>
    </source>
</evidence>
<accession>A0A8X6Q238</accession>
<dbReference type="Proteomes" id="UP000887013">
    <property type="component" value="Unassembled WGS sequence"/>
</dbReference>
<evidence type="ECO:0008006" key="7">
    <source>
        <dbReference type="Google" id="ProtNLM"/>
    </source>
</evidence>
<evidence type="ECO:0000256" key="2">
    <source>
        <dbReference type="ARBA" id="ARBA00006273"/>
    </source>
</evidence>
<keyword evidence="4" id="KW-0812">Transmembrane</keyword>
<keyword evidence="6" id="KW-1185">Reference proteome</keyword>
<dbReference type="InterPro" id="IPR013152">
    <property type="entry name" value="Gastrin/cholecystokinin_CS"/>
</dbReference>
<keyword evidence="4" id="KW-0472">Membrane</keyword>
<sequence>MEVASEFWKPINMTLRNMQKHVFMAVFIRATIYFLLLSGYAFARNVPWKNLALNHYSNQIQESLNSLDDDPRGEDVGSLPIADEADFELDDLVKRLDDDYGHMRFGRSVAF</sequence>
<keyword evidence="3" id="KW-0964">Secreted</keyword>
<name>A0A8X6Q238_NEPPI</name>